<proteinExistence type="predicted"/>
<dbReference type="InterPro" id="IPR012658">
    <property type="entry name" value="YheV"/>
</dbReference>
<evidence type="ECO:0008006" key="3">
    <source>
        <dbReference type="Google" id="ProtNLM"/>
    </source>
</evidence>
<protein>
    <recommendedName>
        <fullName evidence="3">Metal-binding protein</fullName>
    </recommendedName>
</protein>
<dbReference type="NCBIfam" id="TIGR02443">
    <property type="entry name" value="YheV family putative zinc ribbon protein"/>
    <property type="match status" value="1"/>
</dbReference>
<gene>
    <name evidence="1" type="ORF">F945_00468</name>
</gene>
<dbReference type="HOGENOM" id="CLU_186875_0_0_6"/>
<reference evidence="1 2" key="1">
    <citation type="submission" date="2013-06" db="EMBL/GenBank/DDBJ databases">
        <title>The Genome Sequence of Acinetobacter rudis CIP 110305.</title>
        <authorList>
            <consortium name="The Broad Institute Genome Sequencing Platform"/>
            <consortium name="The Broad Institute Genome Sequencing Center for Infectious Disease"/>
            <person name="Cerqueira G."/>
            <person name="Feldgarden M."/>
            <person name="Courvalin P."/>
            <person name="Perichon B."/>
            <person name="Grillot-Courvalin C."/>
            <person name="Clermont D."/>
            <person name="Rocha E."/>
            <person name="Yoon E.-J."/>
            <person name="Nemec A."/>
            <person name="Young S.K."/>
            <person name="Zeng Q."/>
            <person name="Gargeya S."/>
            <person name="Fitzgerald M."/>
            <person name="Abouelleil A."/>
            <person name="Alvarado L."/>
            <person name="Berlin A.M."/>
            <person name="Chapman S.B."/>
            <person name="Dewar J."/>
            <person name="Goldberg J."/>
            <person name="Griggs A."/>
            <person name="Gujja S."/>
            <person name="Hansen M."/>
            <person name="Howarth C."/>
            <person name="Imamovic A."/>
            <person name="Larimer J."/>
            <person name="McCowan C."/>
            <person name="Murphy C."/>
            <person name="Pearson M."/>
            <person name="Priest M."/>
            <person name="Roberts A."/>
            <person name="Saif S."/>
            <person name="Shea T."/>
            <person name="Sykes S."/>
            <person name="Wortman J."/>
            <person name="Nusbaum C."/>
            <person name="Birren B."/>
        </authorList>
    </citation>
    <scope>NUCLEOTIDE SEQUENCE [LARGE SCALE GENOMIC DNA]</scope>
    <source>
        <strain evidence="1 2">CIP 110305</strain>
    </source>
</reference>
<name>S3NKW6_9GAMM</name>
<dbReference type="EMBL" id="ATGI01000003">
    <property type="protein sequence ID" value="EPF80725.1"/>
    <property type="molecule type" value="Genomic_DNA"/>
</dbReference>
<dbReference type="Pfam" id="PF09526">
    <property type="entry name" value="DUF2387"/>
    <property type="match status" value="1"/>
</dbReference>
<keyword evidence="2" id="KW-1185">Reference proteome</keyword>
<dbReference type="PATRIC" id="fig|421052.3.peg.466"/>
<dbReference type="STRING" id="632955.GCA_000829675_02293"/>
<comment type="caution">
    <text evidence="1">The sequence shown here is derived from an EMBL/GenBank/DDBJ whole genome shotgun (WGS) entry which is preliminary data.</text>
</comment>
<evidence type="ECO:0000313" key="1">
    <source>
        <dbReference type="EMBL" id="EPF80725.1"/>
    </source>
</evidence>
<organism evidence="1 2">
    <name type="scientific">Acinetobacter rudis CIP 110305</name>
    <dbReference type="NCBI Taxonomy" id="421052"/>
    <lineage>
        <taxon>Bacteria</taxon>
        <taxon>Pseudomonadati</taxon>
        <taxon>Pseudomonadota</taxon>
        <taxon>Gammaproteobacteria</taxon>
        <taxon>Moraxellales</taxon>
        <taxon>Moraxellaceae</taxon>
        <taxon>Acinetobacter</taxon>
    </lineage>
</organism>
<dbReference type="Proteomes" id="UP000014568">
    <property type="component" value="Unassembled WGS sequence"/>
</dbReference>
<evidence type="ECO:0000313" key="2">
    <source>
        <dbReference type="Proteomes" id="UP000014568"/>
    </source>
</evidence>
<dbReference type="eggNOG" id="COG3529">
    <property type="taxonomic scope" value="Bacteria"/>
</dbReference>
<accession>S3NKW6</accession>
<sequence length="80" mass="9200">MQIELNGAYMQIKRRFIAGARCPKCEAMDRVVMLNNDTDEWIECIECGYSENRPTEVEEPQIPEPADEVGVIQFKPRPAK</sequence>
<dbReference type="AlphaFoldDB" id="S3NKW6"/>